<evidence type="ECO:0000313" key="7">
    <source>
        <dbReference type="EMBL" id="SDW76604.1"/>
    </source>
</evidence>
<dbReference type="Proteomes" id="UP000198816">
    <property type="component" value="Unassembled WGS sequence"/>
</dbReference>
<evidence type="ECO:0000313" key="8">
    <source>
        <dbReference type="Proteomes" id="UP000198816"/>
    </source>
</evidence>
<dbReference type="GO" id="GO:0060003">
    <property type="term" value="P:copper ion export"/>
    <property type="evidence" value="ECO:0007669"/>
    <property type="project" value="TreeGrafter"/>
</dbReference>
<organism evidence="7 8">
    <name type="scientific">Thiocapsa roseopersicina</name>
    <dbReference type="NCBI Taxonomy" id="1058"/>
    <lineage>
        <taxon>Bacteria</taxon>
        <taxon>Pseudomonadati</taxon>
        <taxon>Pseudomonadota</taxon>
        <taxon>Gammaproteobacteria</taxon>
        <taxon>Chromatiales</taxon>
        <taxon>Chromatiaceae</taxon>
        <taxon>Thiocapsa</taxon>
    </lineage>
</organism>
<dbReference type="InterPro" id="IPR058627">
    <property type="entry name" value="MdtA-like_C"/>
</dbReference>
<proteinExistence type="predicted"/>
<keyword evidence="4" id="KW-0472">Membrane</keyword>
<dbReference type="GO" id="GO:0046914">
    <property type="term" value="F:transition metal ion binding"/>
    <property type="evidence" value="ECO:0007669"/>
    <property type="project" value="TreeGrafter"/>
</dbReference>
<protein>
    <submittedName>
        <fullName evidence="7">Multidrug efflux pump subunit AcrA (Membrane-fusion protein)</fullName>
    </submittedName>
</protein>
<dbReference type="InterPro" id="IPR051909">
    <property type="entry name" value="MFP_Cation_Efflux"/>
</dbReference>
<feature type="region of interest" description="Disordered" evidence="3">
    <location>
        <begin position="229"/>
        <end position="249"/>
    </location>
</feature>
<feature type="domain" description="Multidrug resistance protein MdtA-like C-terminal permuted SH3" evidence="6">
    <location>
        <begin position="532"/>
        <end position="588"/>
    </location>
</feature>
<evidence type="ECO:0000256" key="1">
    <source>
        <dbReference type="ARBA" id="ARBA00022448"/>
    </source>
</evidence>
<feature type="transmembrane region" description="Helical" evidence="4">
    <location>
        <begin position="199"/>
        <end position="221"/>
    </location>
</feature>
<feature type="transmembrane region" description="Helical" evidence="4">
    <location>
        <begin position="160"/>
        <end position="178"/>
    </location>
</feature>
<accession>A0A1H2W8K6</accession>
<evidence type="ECO:0000256" key="4">
    <source>
        <dbReference type="SAM" id="Phobius"/>
    </source>
</evidence>
<gene>
    <name evidence="7" type="ORF">SAMN05421783_10881</name>
</gene>
<dbReference type="AlphaFoldDB" id="A0A1H2W8K6"/>
<dbReference type="PANTHER" id="PTHR30097">
    <property type="entry name" value="CATION EFFLUX SYSTEM PROTEIN CUSB"/>
    <property type="match status" value="1"/>
</dbReference>
<dbReference type="PANTHER" id="PTHR30097:SF15">
    <property type="entry name" value="CATION EFFLUX SYSTEM PROTEIN CUSB"/>
    <property type="match status" value="1"/>
</dbReference>
<evidence type="ECO:0000256" key="2">
    <source>
        <dbReference type="SAM" id="Coils"/>
    </source>
</evidence>
<keyword evidence="2" id="KW-0175">Coiled coil</keyword>
<name>A0A1H2W8K6_THIRO</name>
<sequence length="595" mass="62675">MQRTPAYFSLLLATTLAALSANGLHAHEGHDHGPPLPAPMTSTLAPRVTAESAELELVAVLEDGKLTVYLDAFATNRPIEDAALQVESGAWQGKAIHDGDGVYRLDPGPLIEPGQHELIFTVESSTTGDLLLGALVVPDDPVADDLPADGSPAWYTSVPLLQGAVVLLALCCLALLLWRDQRDRRLSGKQSGAKTGPKGSAASITAATLPPALLAMTLLALDAADPVRAHEGHDHGAPDPAVDQVPAAASAAGQAAARLPDGTLFVPKPNQRLLGIRTARAEPGEWPDTFTLSGHVIPDPNASALVQAPLRGRIELPQDGLPLLGASIREGQVLAYLVPILDAVDRTDLQAEVAELDGRIENLARNLIRLRQLGDNAPRQELEETETEHASLTARRRAIADSFGARVPLTAAVGGVLALRNASPGQIVAGGETLFTVVDPQRLLVEALLYDTDHATHFTSASATTTEGRILRLTPLGRGYELRGHALPIQFRIEPDPADEAPDGVQPPDQLVVRQPLTVVATMFHGSTGLRIPSAAVQRGPDGAELVWVHVQPEHFRPQRVQVRALGAGDSVVTAGLAAGDRVVSDGAALLGQVR</sequence>
<dbReference type="GO" id="GO:0030288">
    <property type="term" value="C:outer membrane-bounded periplasmic space"/>
    <property type="evidence" value="ECO:0007669"/>
    <property type="project" value="TreeGrafter"/>
</dbReference>
<feature type="compositionally biased region" description="Low complexity" evidence="3">
    <location>
        <begin position="238"/>
        <end position="249"/>
    </location>
</feature>
<dbReference type="Pfam" id="PF25967">
    <property type="entry name" value="RND-MFP_C"/>
    <property type="match status" value="1"/>
</dbReference>
<keyword evidence="1" id="KW-0813">Transport</keyword>
<feature type="signal peptide" evidence="5">
    <location>
        <begin position="1"/>
        <end position="26"/>
    </location>
</feature>
<dbReference type="Gene3D" id="2.40.420.20">
    <property type="match status" value="1"/>
</dbReference>
<dbReference type="GO" id="GO:0015679">
    <property type="term" value="P:plasma membrane copper ion transport"/>
    <property type="evidence" value="ECO:0007669"/>
    <property type="project" value="TreeGrafter"/>
</dbReference>
<dbReference type="EMBL" id="FNNZ01000008">
    <property type="protein sequence ID" value="SDW76604.1"/>
    <property type="molecule type" value="Genomic_DNA"/>
</dbReference>
<dbReference type="RefSeq" id="WP_175534584.1">
    <property type="nucleotide sequence ID" value="NZ_FNNZ01000008.1"/>
</dbReference>
<dbReference type="STRING" id="1058.SAMN05421783_10881"/>
<keyword evidence="8" id="KW-1185">Reference proteome</keyword>
<keyword evidence="4" id="KW-0812">Transmembrane</keyword>
<evidence type="ECO:0000256" key="5">
    <source>
        <dbReference type="SAM" id="SignalP"/>
    </source>
</evidence>
<feature type="chain" id="PRO_5011787999" evidence="5">
    <location>
        <begin position="27"/>
        <end position="595"/>
    </location>
</feature>
<evidence type="ECO:0000256" key="3">
    <source>
        <dbReference type="SAM" id="MobiDB-lite"/>
    </source>
</evidence>
<evidence type="ECO:0000259" key="6">
    <source>
        <dbReference type="Pfam" id="PF25967"/>
    </source>
</evidence>
<feature type="coiled-coil region" evidence="2">
    <location>
        <begin position="346"/>
        <end position="373"/>
    </location>
</feature>
<reference evidence="8" key="1">
    <citation type="submission" date="2016-10" db="EMBL/GenBank/DDBJ databases">
        <authorList>
            <person name="Varghese N."/>
            <person name="Submissions S."/>
        </authorList>
    </citation>
    <scope>NUCLEOTIDE SEQUENCE [LARGE SCALE GENOMIC DNA]</scope>
    <source>
        <strain evidence="8">DSM 217</strain>
    </source>
</reference>
<keyword evidence="4" id="KW-1133">Transmembrane helix</keyword>
<keyword evidence="5" id="KW-0732">Signal</keyword>